<evidence type="ECO:0000256" key="7">
    <source>
        <dbReference type="ARBA" id="ARBA00023242"/>
    </source>
</evidence>
<name>A0ABD3H290_9MARC</name>
<keyword evidence="13" id="KW-1185">Reference proteome</keyword>
<evidence type="ECO:0000256" key="2">
    <source>
        <dbReference type="ARBA" id="ARBA00007214"/>
    </source>
</evidence>
<dbReference type="Pfam" id="PF07887">
    <property type="entry name" value="Calmodulin_bind"/>
    <property type="match status" value="1"/>
</dbReference>
<sequence>MMTKKKRPLENDASPDGMPEEKRQRVPALASVIVEAVKMDSLQKLCSTLEPLLRRVVGEEVERVLAKMMPAKVGMRSSPKTIQGSDSRNLRLQFRNKLSLPLFTGSKVEGEQGSAIHVVLQDSSTGQVVTSGPEASAKLEVVVLEGDFSADDEEDWPSEDFENHEVRERDGKRPLLTGDLSVTLKDGVGTLGELTFTDNSSWIRSRKFRLGVKLASGSCEGLRIREAKTEAFTVKDHRGELYKKHYPPALHDEVWRLDKIGKDGAFHKRLNLAGINSVEDFLRLVVMDPQRLRNILGSGMSNKMWEGTVEHAKTCVLSGKLHVYYADENQNIGVIFNNISQLMGLIADGHYMSVDSLSENEKVYVDKLVKVAYENWDNVVEYDGEALIGMKPHNLRGIDTHTEDPVGGQASSGHQSLASASSQQQAISSPQMISAPQQQQQQQQLQAGGQTFLPPDQRVQLRYMNPVSSLAEHHSTLNALTPGVAYPPQSSYISLSNQNYLHPAGVPSLALGLPHTSVTSSSLGPSVTVLNTATTAMPGAGASSGDWVRMKDARGQDTTVSRTVQMDDLLSEDELRAKSMEILENEDMHMQIQQLLRMFNSASGEVPTNAFPAVQTDENFSFGAFSPAPDLNIGMDRVRGNGRANVGWLKLKAALRWGIFIRKRAAARRAQLEELEDD</sequence>
<evidence type="ECO:0000313" key="13">
    <source>
        <dbReference type="Proteomes" id="UP001633002"/>
    </source>
</evidence>
<evidence type="ECO:0000313" key="12">
    <source>
        <dbReference type="EMBL" id="KAL3684161.1"/>
    </source>
</evidence>
<comment type="subcellular location">
    <subcellularLocation>
        <location evidence="1">Nucleus</location>
    </subcellularLocation>
</comment>
<evidence type="ECO:0000256" key="4">
    <source>
        <dbReference type="ARBA" id="ARBA00023125"/>
    </source>
</evidence>
<keyword evidence="7" id="KW-0539">Nucleus</keyword>
<comment type="caution">
    <text evidence="12">The sequence shown here is derived from an EMBL/GenBank/DDBJ whole genome shotgun (WGS) entry which is preliminary data.</text>
</comment>
<feature type="compositionally biased region" description="Low complexity" evidence="8">
    <location>
        <begin position="409"/>
        <end position="446"/>
    </location>
</feature>
<evidence type="ECO:0000259" key="10">
    <source>
        <dbReference type="Pfam" id="PF20451"/>
    </source>
</evidence>
<dbReference type="InterPro" id="IPR046829">
    <property type="entry name" value="Calmod_bind_C"/>
</dbReference>
<protein>
    <recommendedName>
        <fullName evidence="14">Calmodulin-binding protein</fullName>
    </recommendedName>
</protein>
<feature type="domain" description="Calmodulin binding protein central" evidence="10">
    <location>
        <begin position="249"/>
        <end position="315"/>
    </location>
</feature>
<dbReference type="GO" id="GO:0003677">
    <property type="term" value="F:DNA binding"/>
    <property type="evidence" value="ECO:0007669"/>
    <property type="project" value="UniProtKB-KW"/>
</dbReference>
<keyword evidence="3" id="KW-0805">Transcription regulation</keyword>
<dbReference type="PANTHER" id="PTHR31713">
    <property type="entry name" value="OS02G0177800 PROTEIN"/>
    <property type="match status" value="1"/>
</dbReference>
<evidence type="ECO:0000256" key="3">
    <source>
        <dbReference type="ARBA" id="ARBA00023015"/>
    </source>
</evidence>
<dbReference type="GO" id="GO:0005634">
    <property type="term" value="C:nucleus"/>
    <property type="evidence" value="ECO:0007669"/>
    <property type="project" value="UniProtKB-SubCell"/>
</dbReference>
<dbReference type="InterPro" id="IPR046831">
    <property type="entry name" value="Calmodulin_bind_N"/>
</dbReference>
<organism evidence="12 13">
    <name type="scientific">Riccia sorocarpa</name>
    <dbReference type="NCBI Taxonomy" id="122646"/>
    <lineage>
        <taxon>Eukaryota</taxon>
        <taxon>Viridiplantae</taxon>
        <taxon>Streptophyta</taxon>
        <taxon>Embryophyta</taxon>
        <taxon>Marchantiophyta</taxon>
        <taxon>Marchantiopsida</taxon>
        <taxon>Marchantiidae</taxon>
        <taxon>Marchantiales</taxon>
        <taxon>Ricciaceae</taxon>
        <taxon>Riccia</taxon>
    </lineage>
</organism>
<dbReference type="PANTHER" id="PTHR31713:SF96">
    <property type="entry name" value="OS02G0562300 PROTEIN"/>
    <property type="match status" value="1"/>
</dbReference>
<feature type="region of interest" description="Disordered" evidence="8">
    <location>
        <begin position="396"/>
        <end position="447"/>
    </location>
</feature>
<evidence type="ECO:0000256" key="8">
    <source>
        <dbReference type="SAM" id="MobiDB-lite"/>
    </source>
</evidence>
<proteinExistence type="inferred from homology"/>
<feature type="domain" description="Calmodulin binding protein C-terminal" evidence="11">
    <location>
        <begin position="320"/>
        <end position="382"/>
    </location>
</feature>
<dbReference type="InterPro" id="IPR012416">
    <property type="entry name" value="CBP60"/>
</dbReference>
<dbReference type="Pfam" id="PF20452">
    <property type="entry name" value="Calmod_bind_C"/>
    <property type="match status" value="1"/>
</dbReference>
<keyword evidence="4" id="KW-0238">DNA-binding</keyword>
<evidence type="ECO:0000256" key="1">
    <source>
        <dbReference type="ARBA" id="ARBA00004123"/>
    </source>
</evidence>
<keyword evidence="5" id="KW-0010">Activator</keyword>
<evidence type="ECO:0000259" key="9">
    <source>
        <dbReference type="Pfam" id="PF07887"/>
    </source>
</evidence>
<feature type="domain" description="Calmodulin binding protein-like N-terminal" evidence="9">
    <location>
        <begin position="90"/>
        <end position="237"/>
    </location>
</feature>
<reference evidence="12 13" key="1">
    <citation type="submission" date="2024-09" db="EMBL/GenBank/DDBJ databases">
        <title>Chromosome-scale assembly of Riccia sorocarpa.</title>
        <authorList>
            <person name="Paukszto L."/>
        </authorList>
    </citation>
    <scope>NUCLEOTIDE SEQUENCE [LARGE SCALE GENOMIC DNA]</scope>
    <source>
        <strain evidence="12">LP-2024</strain>
        <tissue evidence="12">Aerial parts of the thallus</tissue>
    </source>
</reference>
<dbReference type="EMBL" id="JBJQOH010000006">
    <property type="protein sequence ID" value="KAL3684161.1"/>
    <property type="molecule type" value="Genomic_DNA"/>
</dbReference>
<accession>A0ABD3H290</accession>
<dbReference type="AlphaFoldDB" id="A0ABD3H290"/>
<comment type="similarity">
    <text evidence="2">Belongs to the plant ACBP60 protein family.</text>
</comment>
<gene>
    <name evidence="12" type="ORF">R1sor_002183</name>
</gene>
<keyword evidence="6" id="KW-0804">Transcription</keyword>
<dbReference type="InterPro" id="IPR046830">
    <property type="entry name" value="Calmod_bind_M"/>
</dbReference>
<feature type="region of interest" description="Disordered" evidence="8">
    <location>
        <begin position="1"/>
        <end position="24"/>
    </location>
</feature>
<evidence type="ECO:0000256" key="5">
    <source>
        <dbReference type="ARBA" id="ARBA00023159"/>
    </source>
</evidence>
<dbReference type="Pfam" id="PF20451">
    <property type="entry name" value="Calmod_bind_M"/>
    <property type="match status" value="1"/>
</dbReference>
<dbReference type="Proteomes" id="UP001633002">
    <property type="component" value="Unassembled WGS sequence"/>
</dbReference>
<evidence type="ECO:0000259" key="11">
    <source>
        <dbReference type="Pfam" id="PF20452"/>
    </source>
</evidence>
<evidence type="ECO:0008006" key="14">
    <source>
        <dbReference type="Google" id="ProtNLM"/>
    </source>
</evidence>
<evidence type="ECO:0000256" key="6">
    <source>
        <dbReference type="ARBA" id="ARBA00023163"/>
    </source>
</evidence>